<gene>
    <name evidence="1" type="ORF">DFH08DRAFT_1077369</name>
</gene>
<dbReference type="SUPFAM" id="SSF52058">
    <property type="entry name" value="L domain-like"/>
    <property type="match status" value="1"/>
</dbReference>
<comment type="caution">
    <text evidence="1">The sequence shown here is derived from an EMBL/GenBank/DDBJ whole genome shotgun (WGS) entry which is preliminary data.</text>
</comment>
<protein>
    <submittedName>
        <fullName evidence="1">Uncharacterized protein</fullName>
    </submittedName>
</protein>
<evidence type="ECO:0000313" key="1">
    <source>
        <dbReference type="EMBL" id="KAJ7353029.1"/>
    </source>
</evidence>
<proteinExistence type="predicted"/>
<evidence type="ECO:0000313" key="2">
    <source>
        <dbReference type="Proteomes" id="UP001218218"/>
    </source>
</evidence>
<name>A0AAD7AAQ3_9AGAR</name>
<dbReference type="AlphaFoldDB" id="A0AAD7AAQ3"/>
<keyword evidence="2" id="KW-1185">Reference proteome</keyword>
<organism evidence="1 2">
    <name type="scientific">Mycena albidolilacea</name>
    <dbReference type="NCBI Taxonomy" id="1033008"/>
    <lineage>
        <taxon>Eukaryota</taxon>
        <taxon>Fungi</taxon>
        <taxon>Dikarya</taxon>
        <taxon>Basidiomycota</taxon>
        <taxon>Agaricomycotina</taxon>
        <taxon>Agaricomycetes</taxon>
        <taxon>Agaricomycetidae</taxon>
        <taxon>Agaricales</taxon>
        <taxon>Marasmiineae</taxon>
        <taxon>Mycenaceae</taxon>
        <taxon>Mycena</taxon>
    </lineage>
</organism>
<sequence length="303" mass="33932">MADDPSAILFPHLPPELERVIFKLAALARPKKIPILILAARRVKEWVEPLLYRVVIVCFYSAAPAWKGCGFPIFTVDVLLRAIATKPAQFLQNSVRHLFLDAPVEPSELEAICEECNKVVNLFDCYTFATVLDLGVFGALSDLRFIALALGDFLRCCNVKGTRSLLANITHLELLDTMGNERMEHLPVCLPLLPRLTHLALTSISFGVPLKSALRDNENIQCILFLVSDSVVPQEPESPGVLAEDDRFVCVDQGAHWRQDWLRGADTGESYWALADAFIAARRKGTVDRSRYRISTLDTSWRD</sequence>
<dbReference type="EMBL" id="JARIHO010000011">
    <property type="protein sequence ID" value="KAJ7353029.1"/>
    <property type="molecule type" value="Genomic_DNA"/>
</dbReference>
<reference evidence="1" key="1">
    <citation type="submission" date="2023-03" db="EMBL/GenBank/DDBJ databases">
        <title>Massive genome expansion in bonnet fungi (Mycena s.s.) driven by repeated elements and novel gene families across ecological guilds.</title>
        <authorList>
            <consortium name="Lawrence Berkeley National Laboratory"/>
            <person name="Harder C.B."/>
            <person name="Miyauchi S."/>
            <person name="Viragh M."/>
            <person name="Kuo A."/>
            <person name="Thoen E."/>
            <person name="Andreopoulos B."/>
            <person name="Lu D."/>
            <person name="Skrede I."/>
            <person name="Drula E."/>
            <person name="Henrissat B."/>
            <person name="Morin E."/>
            <person name="Kohler A."/>
            <person name="Barry K."/>
            <person name="LaButti K."/>
            <person name="Morin E."/>
            <person name="Salamov A."/>
            <person name="Lipzen A."/>
            <person name="Mereny Z."/>
            <person name="Hegedus B."/>
            <person name="Baldrian P."/>
            <person name="Stursova M."/>
            <person name="Weitz H."/>
            <person name="Taylor A."/>
            <person name="Grigoriev I.V."/>
            <person name="Nagy L.G."/>
            <person name="Martin F."/>
            <person name="Kauserud H."/>
        </authorList>
    </citation>
    <scope>NUCLEOTIDE SEQUENCE</scope>
    <source>
        <strain evidence="1">CBHHK002</strain>
    </source>
</reference>
<accession>A0AAD7AAQ3</accession>
<dbReference type="Proteomes" id="UP001218218">
    <property type="component" value="Unassembled WGS sequence"/>
</dbReference>